<evidence type="ECO:0000256" key="6">
    <source>
        <dbReference type="SAM" id="Phobius"/>
    </source>
</evidence>
<comment type="subcellular location">
    <subcellularLocation>
        <location evidence="1">Cell membrane</location>
        <topology evidence="1">Multi-pass membrane protein</topology>
    </subcellularLocation>
</comment>
<evidence type="ECO:0000256" key="4">
    <source>
        <dbReference type="ARBA" id="ARBA00022989"/>
    </source>
</evidence>
<dbReference type="Proteomes" id="UP000637628">
    <property type="component" value="Unassembled WGS sequence"/>
</dbReference>
<dbReference type="RefSeq" id="WP_307836653.1">
    <property type="nucleotide sequence ID" value="NZ_BAAATX010000007.1"/>
</dbReference>
<feature type="transmembrane region" description="Helical" evidence="6">
    <location>
        <begin position="137"/>
        <end position="158"/>
    </location>
</feature>
<proteinExistence type="predicted"/>
<feature type="transmembrane region" description="Helical" evidence="6">
    <location>
        <begin position="390"/>
        <end position="408"/>
    </location>
</feature>
<feature type="transmembrane region" description="Helical" evidence="6">
    <location>
        <begin position="53"/>
        <end position="78"/>
    </location>
</feature>
<name>A0ABQ3Z2H4_9ACTN</name>
<evidence type="ECO:0000256" key="5">
    <source>
        <dbReference type="ARBA" id="ARBA00023136"/>
    </source>
</evidence>
<feature type="transmembrane region" description="Helical" evidence="6">
    <location>
        <begin position="358"/>
        <end position="383"/>
    </location>
</feature>
<keyword evidence="4 6" id="KW-1133">Transmembrane helix</keyword>
<dbReference type="Pfam" id="PF01554">
    <property type="entry name" value="MatE"/>
    <property type="match status" value="1"/>
</dbReference>
<evidence type="ECO:0000313" key="8">
    <source>
        <dbReference type="Proteomes" id="UP000637628"/>
    </source>
</evidence>
<reference evidence="7 8" key="1">
    <citation type="submission" date="2021-01" db="EMBL/GenBank/DDBJ databases">
        <title>Whole genome shotgun sequence of Actinoplanes durhamensis NBRC 14914.</title>
        <authorList>
            <person name="Komaki H."/>
            <person name="Tamura T."/>
        </authorList>
    </citation>
    <scope>NUCLEOTIDE SEQUENCE [LARGE SCALE GENOMIC DNA]</scope>
    <source>
        <strain evidence="7 8">NBRC 14914</strain>
    </source>
</reference>
<keyword evidence="5 6" id="KW-0472">Membrane</keyword>
<keyword evidence="8" id="KW-1185">Reference proteome</keyword>
<dbReference type="InterPro" id="IPR002528">
    <property type="entry name" value="MATE_fam"/>
</dbReference>
<feature type="transmembrane region" description="Helical" evidence="6">
    <location>
        <begin position="471"/>
        <end position="490"/>
    </location>
</feature>
<dbReference type="EMBL" id="BOML01000041">
    <property type="protein sequence ID" value="GIE04028.1"/>
    <property type="molecule type" value="Genomic_DNA"/>
</dbReference>
<feature type="transmembrane region" description="Helical" evidence="6">
    <location>
        <begin position="90"/>
        <end position="117"/>
    </location>
</feature>
<dbReference type="PANTHER" id="PTHR30250">
    <property type="entry name" value="PST FAMILY PREDICTED COLANIC ACID TRANSPORTER"/>
    <property type="match status" value="1"/>
</dbReference>
<feature type="transmembrane region" description="Helical" evidence="6">
    <location>
        <begin position="21"/>
        <end position="41"/>
    </location>
</feature>
<comment type="caution">
    <text evidence="7">The sequence shown here is derived from an EMBL/GenBank/DDBJ whole genome shotgun (WGS) entry which is preliminary data.</text>
</comment>
<evidence type="ECO:0000256" key="3">
    <source>
        <dbReference type="ARBA" id="ARBA00022692"/>
    </source>
</evidence>
<protein>
    <recommendedName>
        <fullName evidence="9">Multi antimicrobial extrusion protein MatE</fullName>
    </recommendedName>
</protein>
<feature type="transmembrane region" description="Helical" evidence="6">
    <location>
        <begin position="179"/>
        <end position="203"/>
    </location>
</feature>
<feature type="transmembrane region" description="Helical" evidence="6">
    <location>
        <begin position="323"/>
        <end position="346"/>
    </location>
</feature>
<evidence type="ECO:0000256" key="2">
    <source>
        <dbReference type="ARBA" id="ARBA00022475"/>
    </source>
</evidence>
<gene>
    <name evidence="7" type="ORF">Adu01nite_53780</name>
</gene>
<organism evidence="7 8">
    <name type="scientific">Paractinoplanes durhamensis</name>
    <dbReference type="NCBI Taxonomy" id="113563"/>
    <lineage>
        <taxon>Bacteria</taxon>
        <taxon>Bacillati</taxon>
        <taxon>Actinomycetota</taxon>
        <taxon>Actinomycetes</taxon>
        <taxon>Micromonosporales</taxon>
        <taxon>Micromonosporaceae</taxon>
        <taxon>Paractinoplanes</taxon>
    </lineage>
</organism>
<accession>A0ABQ3Z2H4</accession>
<dbReference type="InterPro" id="IPR050833">
    <property type="entry name" value="Poly_Biosynth_Transport"/>
</dbReference>
<sequence length="500" mass="52093">MTDVLDKPASAGTRGVARGGLANMAGSALAGGTGVAVTWIVARSLGAEQAGAFFAATAAFVLGGGLAKLGTQTGLVYWPARLRATGREHLLGACLRTGLTPVLALSLLLGATMWLAAPAIARTTAHEAAHVVGAHTAGLRVLAVFLPLQALTDALLTATRGYRAMRPTVTLDRILRSTLQLLLVALAGIATLSLPWFAAAWVAPYLPVTVLAAYALKKVYRAGKPPGVTTTRAERRGLQRDFWKFTGPRALASVAQLALQRVDVLLVAALGGLAAAAVYAVAGRFVVLVQLANQGISQSVQPRLAEALATGDRRAANHLYQTATGWLVLVAWPICLLVIHLAPFYLRFFGDGYVDGKTVVVVLACAMLVATGCGMVDMVLAMAGRTSWNLANVLVALTVTIGLDLLLIPRYGALGAAAGLACAMVANNLLPLIQVGRAVGLHPFGRGTRAAALLSLACFGALPLFHTPGLIASVPAFLIGVWLLRGHLALEAFKPMRRTR</sequence>
<feature type="transmembrane region" description="Helical" evidence="6">
    <location>
        <begin position="264"/>
        <end position="287"/>
    </location>
</feature>
<evidence type="ECO:0008006" key="9">
    <source>
        <dbReference type="Google" id="ProtNLM"/>
    </source>
</evidence>
<dbReference type="PANTHER" id="PTHR30250:SF27">
    <property type="entry name" value="POLYSACCHARIDE BIOSYNTHESIS PROTEIN"/>
    <property type="match status" value="1"/>
</dbReference>
<evidence type="ECO:0000256" key="1">
    <source>
        <dbReference type="ARBA" id="ARBA00004651"/>
    </source>
</evidence>
<keyword evidence="3 6" id="KW-0812">Transmembrane</keyword>
<evidence type="ECO:0000313" key="7">
    <source>
        <dbReference type="EMBL" id="GIE04028.1"/>
    </source>
</evidence>
<keyword evidence="2" id="KW-1003">Cell membrane</keyword>